<gene>
    <name evidence="13" type="primary">flgG</name>
    <name evidence="13" type="ORF">CFBP6624_01100</name>
    <name evidence="14" type="ORF">CG010_001050</name>
    <name evidence="12" type="ORF">J2W61_002078</name>
</gene>
<evidence type="ECO:0000259" key="9">
    <source>
        <dbReference type="Pfam" id="PF00460"/>
    </source>
</evidence>
<dbReference type="PROSITE" id="PS00588">
    <property type="entry name" value="FLAGELLA_BB_ROD"/>
    <property type="match status" value="1"/>
</dbReference>
<evidence type="ECO:0000256" key="4">
    <source>
        <dbReference type="ARBA" id="ARBA00023143"/>
    </source>
</evidence>
<feature type="domain" description="Flagellar basal-body/hook protein C-terminal" evidence="10">
    <location>
        <begin position="215"/>
        <end position="257"/>
    </location>
</feature>
<evidence type="ECO:0000313" key="14">
    <source>
        <dbReference type="EMBL" id="QDY92850.1"/>
    </source>
</evidence>
<evidence type="ECO:0000313" key="12">
    <source>
        <dbReference type="EMBL" id="MDR6702250.1"/>
    </source>
</evidence>
<dbReference type="EMBL" id="CP042274">
    <property type="protein sequence ID" value="QDY92850.1"/>
    <property type="molecule type" value="Genomic_DNA"/>
</dbReference>
<dbReference type="GO" id="GO:0071978">
    <property type="term" value="P:bacterial-type flagellum-dependent swarming motility"/>
    <property type="evidence" value="ECO:0007669"/>
    <property type="project" value="TreeGrafter"/>
</dbReference>
<dbReference type="NCBIfam" id="TIGR03506">
    <property type="entry name" value="FlgEFG_subfam"/>
    <property type="match status" value="2"/>
</dbReference>
<proteinExistence type="inferred from homology"/>
<dbReference type="InterPro" id="IPR001444">
    <property type="entry name" value="Flag_bb_rod_N"/>
</dbReference>
<dbReference type="eggNOG" id="COG4786">
    <property type="taxonomic scope" value="Bacteria"/>
</dbReference>
<comment type="subunit">
    <text evidence="5 8">The basal body constitutes a major portion of the flagellar organelle and consists of four rings (L,P,S, and M) mounted on a central rod. The rod consists of about 26 subunits of FlgG in the distal portion, and FlgB, FlgC and FlgF are thought to build up the proximal portion of the rod with about 6 subunits each.</text>
</comment>
<dbReference type="Pfam" id="PF00460">
    <property type="entry name" value="Flg_bb_rod"/>
    <property type="match status" value="1"/>
</dbReference>
<dbReference type="InterPro" id="IPR020013">
    <property type="entry name" value="Flagellar_FlgE/F/G"/>
</dbReference>
<dbReference type="InterPro" id="IPR010930">
    <property type="entry name" value="Flg_bb/hook_C_dom"/>
</dbReference>
<evidence type="ECO:0000256" key="1">
    <source>
        <dbReference type="ARBA" id="ARBA00004117"/>
    </source>
</evidence>
<evidence type="ECO:0000313" key="16">
    <source>
        <dbReference type="Proteomes" id="UP000298646"/>
    </source>
</evidence>
<dbReference type="Proteomes" id="UP001265315">
    <property type="component" value="Unassembled WGS sequence"/>
</dbReference>
<keyword evidence="13" id="KW-0969">Cilium</keyword>
<reference evidence="13 16" key="2">
    <citation type="submission" date="2019-04" db="EMBL/GenBank/DDBJ databases">
        <title>Complete genome sequence of Agrobacterium tumefaciens CFBP6624.</title>
        <authorList>
            <person name="Haryono M."/>
            <person name="Lin Y.-C."/>
            <person name="Lai E.-M."/>
            <person name="Kuo C.-H."/>
        </authorList>
    </citation>
    <scope>NUCLEOTIDE SEQUENCE [LARGE SCALE GENOMIC DNA]</scope>
    <source>
        <strain evidence="13 16">CFBP6624</strain>
    </source>
</reference>
<dbReference type="Proteomes" id="UP000298646">
    <property type="component" value="Chromosome circular"/>
</dbReference>
<keyword evidence="4 8" id="KW-0975">Bacterial flagellum</keyword>
<evidence type="ECO:0000259" key="11">
    <source>
        <dbReference type="Pfam" id="PF22692"/>
    </source>
</evidence>
<dbReference type="SUPFAM" id="SSF117143">
    <property type="entry name" value="Flagellar hook protein flgE"/>
    <property type="match status" value="1"/>
</dbReference>
<reference evidence="14" key="3">
    <citation type="submission" date="2019-07" db="EMBL/GenBank/DDBJ databases">
        <authorList>
            <person name="Poret-Peterson A.T."/>
            <person name="Bhatnagar S."/>
            <person name="Chen L."/>
            <person name="McClean A.E."/>
            <person name="Kluepfel D.A."/>
        </authorList>
    </citation>
    <scope>NUCLEOTIDE SEQUENCE</scope>
    <source>
        <strain evidence="14">186</strain>
    </source>
</reference>
<organism evidence="13 16">
    <name type="scientific">Agrobacterium tumefaciens</name>
    <dbReference type="NCBI Taxonomy" id="358"/>
    <lineage>
        <taxon>Bacteria</taxon>
        <taxon>Pseudomonadati</taxon>
        <taxon>Pseudomonadota</taxon>
        <taxon>Alphaproteobacteria</taxon>
        <taxon>Hyphomicrobiales</taxon>
        <taxon>Rhizobiaceae</taxon>
        <taxon>Rhizobium/Agrobacterium group</taxon>
        <taxon>Agrobacterium</taxon>
        <taxon>Agrobacterium tumefaciens complex</taxon>
    </lineage>
</organism>
<dbReference type="GeneID" id="97363295"/>
<dbReference type="PANTHER" id="PTHR30435">
    <property type="entry name" value="FLAGELLAR PROTEIN"/>
    <property type="match status" value="1"/>
</dbReference>
<dbReference type="AlphaFoldDB" id="A0A037XXK3"/>
<keyword evidence="13" id="KW-0282">Flagellum</keyword>
<sequence length="262" mass="27866">MRALAIAATGMDAQQTNLEVIANNIANINTTGYKRARAEFTDLLYQTERMQGVPNRANQAIVPEGANIGLGVQTSAVRNIHTQGNLIETGNKLDVAIIGQGWFQIEAADGSTLYSRAGAFNKNADGNLVTVDGYNVIPNINIPTDAQDITVTRTGQVTARIGNAADFTELGQLTIANFANEAGLKPLGDNLFAQTPASGDAVIGVPDDPSYGYIKQSYLEGSNVDAVKEITDLITAQRAYEMNSKVITTADEMASIVSKNLK</sequence>
<dbReference type="NCBIfam" id="TIGR02488">
    <property type="entry name" value="flgG_G_neg"/>
    <property type="match status" value="1"/>
</dbReference>
<dbReference type="EMBL" id="CP039907">
    <property type="protein sequence ID" value="QCL98869.1"/>
    <property type="molecule type" value="Genomic_DNA"/>
</dbReference>
<feature type="domain" description="Flagellar basal body rod protein N-terminal" evidence="9">
    <location>
        <begin position="5"/>
        <end position="34"/>
    </location>
</feature>
<feature type="domain" description="Flagellar hook protein FlgE/F/G-like D1" evidence="11">
    <location>
        <begin position="96"/>
        <end position="159"/>
    </location>
</feature>
<name>A0A037XXK3_AGRTU</name>
<dbReference type="Proteomes" id="UP000222296">
    <property type="component" value="Chromosome Circular"/>
</dbReference>
<dbReference type="Pfam" id="PF06429">
    <property type="entry name" value="Flg_bbr_C"/>
    <property type="match status" value="1"/>
</dbReference>
<dbReference type="InterPro" id="IPR053967">
    <property type="entry name" value="LlgE_F_G-like_D1"/>
</dbReference>
<protein>
    <recommendedName>
        <fullName evidence="3 7">Flagellar basal-body rod protein FlgG</fullName>
    </recommendedName>
    <alternativeName>
        <fullName evidence="6 8">Distal rod protein</fullName>
    </alternativeName>
</protein>
<comment type="subcellular location">
    <subcellularLocation>
        <location evidence="1 8">Bacterial flagellum basal body</location>
    </subcellularLocation>
</comment>
<reference evidence="12" key="4">
    <citation type="submission" date="2023-07" db="EMBL/GenBank/DDBJ databases">
        <title>Sorghum-associated microbial communities from plants grown in Nebraska, USA.</title>
        <authorList>
            <person name="Schachtman D."/>
        </authorList>
    </citation>
    <scope>NUCLEOTIDE SEQUENCE</scope>
    <source>
        <strain evidence="12">1457</strain>
    </source>
</reference>
<keyword evidence="13" id="KW-0966">Cell projection</keyword>
<evidence type="ECO:0000256" key="8">
    <source>
        <dbReference type="RuleBase" id="RU362116"/>
    </source>
</evidence>
<dbReference type="Pfam" id="PF22692">
    <property type="entry name" value="LlgE_F_G_D1"/>
    <property type="match status" value="1"/>
</dbReference>
<dbReference type="InterPro" id="IPR019776">
    <property type="entry name" value="Flagellar_basal_body_rod_CS"/>
</dbReference>
<accession>A0A037XXK3</accession>
<dbReference type="PANTHER" id="PTHR30435:SF19">
    <property type="entry name" value="FLAGELLAR BASAL-BODY ROD PROTEIN FLGG"/>
    <property type="match status" value="1"/>
</dbReference>
<evidence type="ECO:0000256" key="7">
    <source>
        <dbReference type="NCBIfam" id="TIGR02488"/>
    </source>
</evidence>
<evidence type="ECO:0000259" key="10">
    <source>
        <dbReference type="Pfam" id="PF06429"/>
    </source>
</evidence>
<evidence type="ECO:0000256" key="3">
    <source>
        <dbReference type="ARBA" id="ARBA00017948"/>
    </source>
</evidence>
<evidence type="ECO:0000256" key="2">
    <source>
        <dbReference type="ARBA" id="ARBA00009677"/>
    </source>
</evidence>
<comment type="similarity">
    <text evidence="2 8">Belongs to the flagella basal body rod proteins family.</text>
</comment>
<dbReference type="InterPro" id="IPR012834">
    <property type="entry name" value="FlgG_G_neg"/>
</dbReference>
<dbReference type="InterPro" id="IPR037925">
    <property type="entry name" value="FlgE/F/G-like"/>
</dbReference>
<evidence type="ECO:0000313" key="13">
    <source>
        <dbReference type="EMBL" id="QCL98869.1"/>
    </source>
</evidence>
<dbReference type="KEGG" id="ata:AWN88_22120"/>
<evidence type="ECO:0000313" key="15">
    <source>
        <dbReference type="Proteomes" id="UP000222296"/>
    </source>
</evidence>
<dbReference type="OrthoDB" id="9804559at2"/>
<reference evidence="14 15" key="1">
    <citation type="journal article" date="2017" name="Genome Announc.">
        <title>Draft Genome Sequence of Agrobacterium tumefaciens Biovar 1 Strain 186, Isolated from Walnut.</title>
        <authorList>
            <person name="Poret-Peterson A.T."/>
            <person name="Bhatnagar S."/>
            <person name="McClean A.E."/>
            <person name="Kluepfel D.A."/>
        </authorList>
    </citation>
    <scope>NUCLEOTIDE SEQUENCE [LARGE SCALE GENOMIC DNA]</scope>
    <source>
        <strain evidence="14 15">186</strain>
    </source>
</reference>
<dbReference type="EMBL" id="JAVDSW010000001">
    <property type="protein sequence ID" value="MDR6702250.1"/>
    <property type="molecule type" value="Genomic_DNA"/>
</dbReference>
<dbReference type="RefSeq" id="WP_003503427.1">
    <property type="nucleotide sequence ID" value="NZ_CCAN010000027.1"/>
</dbReference>
<dbReference type="GO" id="GO:0009426">
    <property type="term" value="C:bacterial-type flagellum basal body, distal rod"/>
    <property type="evidence" value="ECO:0007669"/>
    <property type="project" value="UniProtKB-UniRule"/>
</dbReference>
<evidence type="ECO:0000256" key="6">
    <source>
        <dbReference type="ARBA" id="ARBA00032912"/>
    </source>
</evidence>
<dbReference type="GeneID" id="92925065"/>
<evidence type="ECO:0000256" key="5">
    <source>
        <dbReference type="ARBA" id="ARBA00025933"/>
    </source>
</evidence>